<reference evidence="1 2" key="1">
    <citation type="submission" date="2015-10" db="EMBL/GenBank/DDBJ databases">
        <title>Genomic differences between typical nodule nitrogen-fixing rhizobial strains and those coming from bean seeds.</title>
        <authorList>
            <person name="Peralta H."/>
            <person name="Aguilar-Vera A."/>
            <person name="Diaz R."/>
            <person name="Mora Y."/>
            <person name="Martinez-Batallar G."/>
            <person name="Salazar E."/>
            <person name="Vargas-Lagunas C."/>
            <person name="Encarnacion S."/>
            <person name="Girard L."/>
            <person name="Mora J."/>
        </authorList>
    </citation>
    <scope>NUCLEOTIDE SEQUENCE [LARGE SCALE GENOMIC DNA]</scope>
    <source>
        <strain evidence="1 2">CFNEI 73</strain>
    </source>
</reference>
<name>A0A1L3LQV7_9HYPH</name>
<evidence type="ECO:0000313" key="2">
    <source>
        <dbReference type="Proteomes" id="UP000182306"/>
    </source>
</evidence>
<gene>
    <name evidence="1" type="ORF">SAMCFNEI73_Ch3149</name>
</gene>
<proteinExistence type="predicted"/>
<dbReference type="EMBL" id="CP013107">
    <property type="protein sequence ID" value="APG92413.1"/>
    <property type="molecule type" value="Genomic_DNA"/>
</dbReference>
<protein>
    <submittedName>
        <fullName evidence="1">Uncharacterized protein</fullName>
    </submittedName>
</protein>
<accession>A0A1L3LQV7</accession>
<keyword evidence="2" id="KW-1185">Reference proteome</keyword>
<dbReference type="Proteomes" id="UP000182306">
    <property type="component" value="Chromosome"/>
</dbReference>
<sequence length="42" mass="4927">MGRTGQEPRERHGICRLAETRKGRKTNQPCHDKFLHLICPVR</sequence>
<evidence type="ECO:0000313" key="1">
    <source>
        <dbReference type="EMBL" id="APG92413.1"/>
    </source>
</evidence>
<dbReference type="STRING" id="194963.SAMCFNEI73_Ch3149"/>
<dbReference type="AlphaFoldDB" id="A0A1L3LQV7"/>
<organism evidence="1 2">
    <name type="scientific">Sinorhizobium americanum</name>
    <dbReference type="NCBI Taxonomy" id="194963"/>
    <lineage>
        <taxon>Bacteria</taxon>
        <taxon>Pseudomonadati</taxon>
        <taxon>Pseudomonadota</taxon>
        <taxon>Alphaproteobacteria</taxon>
        <taxon>Hyphomicrobiales</taxon>
        <taxon>Rhizobiaceae</taxon>
        <taxon>Sinorhizobium/Ensifer group</taxon>
        <taxon>Sinorhizobium</taxon>
    </lineage>
</organism>
<dbReference type="KEGG" id="same:SAMCFNEI73_Ch3149"/>